<organism evidence="1 2">
    <name type="scientific">Galbibacter marinus</name>
    <dbReference type="NCBI Taxonomy" id="555500"/>
    <lineage>
        <taxon>Bacteria</taxon>
        <taxon>Pseudomonadati</taxon>
        <taxon>Bacteroidota</taxon>
        <taxon>Flavobacteriia</taxon>
        <taxon>Flavobacteriales</taxon>
        <taxon>Flavobacteriaceae</taxon>
        <taxon>Galbibacter</taxon>
    </lineage>
</organism>
<dbReference type="OrthoDB" id="1446228at2"/>
<dbReference type="Proteomes" id="UP000007364">
    <property type="component" value="Unassembled WGS sequence"/>
</dbReference>
<reference evidence="1 2" key="1">
    <citation type="journal article" date="2012" name="J. Bacteriol.">
        <title>Genome Sequence of Galbibacter marinum Type Strain ck-I2-15.</title>
        <authorList>
            <person name="Lai Q."/>
            <person name="Li C."/>
            <person name="Shao Z."/>
        </authorList>
    </citation>
    <scope>NUCLEOTIDE SEQUENCE [LARGE SCALE GENOMIC DNA]</scope>
    <source>
        <strain evidence="2">ck-I2-15</strain>
    </source>
</reference>
<evidence type="ECO:0000313" key="1">
    <source>
        <dbReference type="EMBL" id="EKF56256.1"/>
    </source>
</evidence>
<dbReference type="RefSeq" id="WP_008990275.1">
    <property type="nucleotide sequence ID" value="NZ_AMSG01000002.1"/>
</dbReference>
<gene>
    <name evidence="1" type="ORF">I215_01998</name>
</gene>
<name>K2Q638_9FLAO</name>
<evidence type="ECO:0000313" key="2">
    <source>
        <dbReference type="Proteomes" id="UP000007364"/>
    </source>
</evidence>
<protein>
    <recommendedName>
        <fullName evidence="3">Lipoprotein</fullName>
    </recommendedName>
</protein>
<dbReference type="PROSITE" id="PS51257">
    <property type="entry name" value="PROKAR_LIPOPROTEIN"/>
    <property type="match status" value="1"/>
</dbReference>
<comment type="caution">
    <text evidence="1">The sequence shown here is derived from an EMBL/GenBank/DDBJ whole genome shotgun (WGS) entry which is preliminary data.</text>
</comment>
<keyword evidence="2" id="KW-1185">Reference proteome</keyword>
<proteinExistence type="predicted"/>
<dbReference type="EMBL" id="AMSG01000002">
    <property type="protein sequence ID" value="EKF56256.1"/>
    <property type="molecule type" value="Genomic_DNA"/>
</dbReference>
<sequence length="165" mass="18301">MKKIPIFISIIGFIFGCSSSDEGGIDCTLYDPAFPSLHIRIVDSAGTNLIDNGVIDPNNISVEGDFPNAQFQIVPDYEFVSSDPDNGALNYSLSVVIPRKATFKYTINLADINTTYSFDFTAKLMHLPCDISFFTPVKGSSNNQQFKLLEVRPLQFVGDLKIQNY</sequence>
<dbReference type="eggNOG" id="ENOG5031P06">
    <property type="taxonomic scope" value="Bacteria"/>
</dbReference>
<evidence type="ECO:0008006" key="3">
    <source>
        <dbReference type="Google" id="ProtNLM"/>
    </source>
</evidence>
<accession>K2Q638</accession>
<dbReference type="AlphaFoldDB" id="K2Q638"/>